<reference evidence="9" key="1">
    <citation type="submission" date="2018-05" db="EMBL/GenBank/DDBJ databases">
        <authorList>
            <person name="Lanie J.A."/>
            <person name="Ng W.-L."/>
            <person name="Kazmierczak K.M."/>
            <person name="Andrzejewski T.M."/>
            <person name="Davidsen T.M."/>
            <person name="Wayne K.J."/>
            <person name="Tettelin H."/>
            <person name="Glass J.I."/>
            <person name="Rusch D."/>
            <person name="Podicherti R."/>
            <person name="Tsui H.-C.T."/>
            <person name="Winkler M.E."/>
        </authorList>
    </citation>
    <scope>NUCLEOTIDE SEQUENCE</scope>
</reference>
<evidence type="ECO:0000256" key="3">
    <source>
        <dbReference type="ARBA" id="ARBA00022692"/>
    </source>
</evidence>
<keyword evidence="5 8" id="KW-1133">Transmembrane helix</keyword>
<organism evidence="9">
    <name type="scientific">marine metagenome</name>
    <dbReference type="NCBI Taxonomy" id="408172"/>
    <lineage>
        <taxon>unclassified sequences</taxon>
        <taxon>metagenomes</taxon>
        <taxon>ecological metagenomes</taxon>
    </lineage>
</organism>
<dbReference type="GO" id="GO:0009055">
    <property type="term" value="F:electron transfer activity"/>
    <property type="evidence" value="ECO:0007669"/>
    <property type="project" value="InterPro"/>
</dbReference>
<dbReference type="PANTHER" id="PTHR10978">
    <property type="entry name" value="SUCCINATE DEHYDROGENASE CYTOCHROME B560 SUBUNIT"/>
    <property type="match status" value="1"/>
</dbReference>
<dbReference type="InterPro" id="IPR014314">
    <property type="entry name" value="Succ_DH_cytb556"/>
</dbReference>
<dbReference type="GO" id="GO:0006099">
    <property type="term" value="P:tricarboxylic acid cycle"/>
    <property type="evidence" value="ECO:0007669"/>
    <property type="project" value="InterPro"/>
</dbReference>
<keyword evidence="3 8" id="KW-0812">Transmembrane</keyword>
<evidence type="ECO:0000256" key="5">
    <source>
        <dbReference type="ARBA" id="ARBA00022989"/>
    </source>
</evidence>
<dbReference type="PROSITE" id="PS01001">
    <property type="entry name" value="SDH_CYT_2"/>
    <property type="match status" value="1"/>
</dbReference>
<dbReference type="PIRSF" id="PIRSF000178">
    <property type="entry name" value="SDH_cyt_b560"/>
    <property type="match status" value="1"/>
</dbReference>
<evidence type="ECO:0008006" key="10">
    <source>
        <dbReference type="Google" id="ProtNLM"/>
    </source>
</evidence>
<evidence type="ECO:0000313" key="9">
    <source>
        <dbReference type="EMBL" id="SVD06711.1"/>
    </source>
</evidence>
<dbReference type="GO" id="GO:0016020">
    <property type="term" value="C:membrane"/>
    <property type="evidence" value="ECO:0007669"/>
    <property type="project" value="UniProtKB-SubCell"/>
</dbReference>
<feature type="transmembrane region" description="Helical" evidence="8">
    <location>
        <begin position="25"/>
        <end position="48"/>
    </location>
</feature>
<evidence type="ECO:0000256" key="8">
    <source>
        <dbReference type="SAM" id="Phobius"/>
    </source>
</evidence>
<feature type="transmembrane region" description="Helical" evidence="8">
    <location>
        <begin position="102"/>
        <end position="128"/>
    </location>
</feature>
<dbReference type="CDD" id="cd03499">
    <property type="entry name" value="SQR_TypeC_SdhC"/>
    <property type="match status" value="1"/>
</dbReference>
<dbReference type="SUPFAM" id="SSF81343">
    <property type="entry name" value="Fumarate reductase respiratory complex transmembrane subunits"/>
    <property type="match status" value="1"/>
</dbReference>
<dbReference type="PANTHER" id="PTHR10978:SF5">
    <property type="entry name" value="SUCCINATE DEHYDROGENASE CYTOCHROME B560 SUBUNIT, MITOCHONDRIAL"/>
    <property type="match status" value="1"/>
</dbReference>
<gene>
    <name evidence="9" type="ORF">METZ01_LOCUS359565</name>
</gene>
<dbReference type="GO" id="GO:0046872">
    <property type="term" value="F:metal ion binding"/>
    <property type="evidence" value="ECO:0007669"/>
    <property type="project" value="UniProtKB-KW"/>
</dbReference>
<dbReference type="Pfam" id="PF01127">
    <property type="entry name" value="Sdh_cyt"/>
    <property type="match status" value="1"/>
</dbReference>
<keyword evidence="2" id="KW-0349">Heme</keyword>
<keyword evidence="7 8" id="KW-0472">Membrane</keyword>
<dbReference type="InterPro" id="IPR034804">
    <property type="entry name" value="SQR/QFR_C/D"/>
</dbReference>
<feature type="transmembrane region" description="Helical" evidence="8">
    <location>
        <begin position="60"/>
        <end position="82"/>
    </location>
</feature>
<evidence type="ECO:0000256" key="4">
    <source>
        <dbReference type="ARBA" id="ARBA00022723"/>
    </source>
</evidence>
<proteinExistence type="predicted"/>
<name>A0A382SCR6_9ZZZZ</name>
<evidence type="ECO:0000256" key="1">
    <source>
        <dbReference type="ARBA" id="ARBA00004141"/>
    </source>
</evidence>
<evidence type="ECO:0000256" key="6">
    <source>
        <dbReference type="ARBA" id="ARBA00023004"/>
    </source>
</evidence>
<keyword evidence="6" id="KW-0408">Iron</keyword>
<dbReference type="InterPro" id="IPR018495">
    <property type="entry name" value="Succ_DH_cyt_bsu_CS"/>
</dbReference>
<dbReference type="PROSITE" id="PS01000">
    <property type="entry name" value="SDH_CYT_1"/>
    <property type="match status" value="1"/>
</dbReference>
<dbReference type="AlphaFoldDB" id="A0A382SCR6"/>
<dbReference type="Gene3D" id="1.20.1300.10">
    <property type="entry name" value="Fumarate reductase/succinate dehydrogenase, transmembrane subunit"/>
    <property type="match status" value="1"/>
</dbReference>
<keyword evidence="4" id="KW-0479">Metal-binding</keyword>
<sequence length="131" mass="14657">MALRDRPLSPHLQVYRPQLTSVLSIFHRLTGVFLTTGAAMLCCWLLTAAAGPEYYAWSQWFLTSWLGYALLGAWSYCLFYHLCNGIRHLFWDVGIGFSLRATYASGVLMVLASLGLTGLSWGLGLYFYCTG</sequence>
<comment type="subcellular location">
    <subcellularLocation>
        <location evidence="1">Membrane</location>
        <topology evidence="1">Multi-pass membrane protein</topology>
    </subcellularLocation>
</comment>
<accession>A0A382SCR6</accession>
<dbReference type="EMBL" id="UINC01127534">
    <property type="protein sequence ID" value="SVD06711.1"/>
    <property type="molecule type" value="Genomic_DNA"/>
</dbReference>
<protein>
    <recommendedName>
        <fullName evidence="10">Succinate dehydrogenase cytochrome b556 subunit</fullName>
    </recommendedName>
</protein>
<dbReference type="InterPro" id="IPR000701">
    <property type="entry name" value="SuccDH_FuR_B_TM-su"/>
</dbReference>
<dbReference type="NCBIfam" id="TIGR02970">
    <property type="entry name" value="succ_dehyd_cytB"/>
    <property type="match status" value="1"/>
</dbReference>
<evidence type="ECO:0000256" key="2">
    <source>
        <dbReference type="ARBA" id="ARBA00022617"/>
    </source>
</evidence>
<evidence type="ECO:0000256" key="7">
    <source>
        <dbReference type="ARBA" id="ARBA00023136"/>
    </source>
</evidence>